<gene>
    <name evidence="5" type="ORF">ACH5RR_030235</name>
</gene>
<dbReference type="Proteomes" id="UP001630127">
    <property type="component" value="Unassembled WGS sequence"/>
</dbReference>
<dbReference type="InterPro" id="IPR041118">
    <property type="entry name" value="Rx_N"/>
</dbReference>
<evidence type="ECO:0000313" key="6">
    <source>
        <dbReference type="Proteomes" id="UP001630127"/>
    </source>
</evidence>
<dbReference type="GO" id="GO:0000166">
    <property type="term" value="F:nucleotide binding"/>
    <property type="evidence" value="ECO:0007669"/>
    <property type="project" value="UniProtKB-KW"/>
</dbReference>
<protein>
    <recommendedName>
        <fullName evidence="4">Disease resistance N-terminal domain-containing protein</fullName>
    </recommendedName>
</protein>
<evidence type="ECO:0000313" key="5">
    <source>
        <dbReference type="EMBL" id="KAL3510834.1"/>
    </source>
</evidence>
<evidence type="ECO:0000259" key="4">
    <source>
        <dbReference type="Pfam" id="PF18052"/>
    </source>
</evidence>
<sequence>METAEESAIGFLSENLLQLIKENHDLISGAGSKVTKLSDNLDLLKSVVTRYTEKHFENETLSKLAKQIRSLIHEAEDAIEEYVYYVALHRSKGTFDKALGILSYTTNVLLEDAIEEFLPGVAGADKMNVFQDAAVEVVELTGKKIRSAINSRGREA</sequence>
<name>A0ABD2YX30_9GENT</name>
<dbReference type="EMBL" id="JBJUIK010000012">
    <property type="protein sequence ID" value="KAL3510834.1"/>
    <property type="molecule type" value="Genomic_DNA"/>
</dbReference>
<accession>A0ABD2YX30</accession>
<dbReference type="Gene3D" id="1.20.5.4130">
    <property type="match status" value="1"/>
</dbReference>
<dbReference type="Pfam" id="PF18052">
    <property type="entry name" value="Rx_N"/>
    <property type="match status" value="1"/>
</dbReference>
<evidence type="ECO:0000256" key="2">
    <source>
        <dbReference type="ARBA" id="ARBA00022741"/>
    </source>
</evidence>
<keyword evidence="2" id="KW-0547">Nucleotide-binding</keyword>
<proteinExistence type="predicted"/>
<keyword evidence="6" id="KW-1185">Reference proteome</keyword>
<evidence type="ECO:0000256" key="1">
    <source>
        <dbReference type="ARBA" id="ARBA00022737"/>
    </source>
</evidence>
<evidence type="ECO:0000256" key="3">
    <source>
        <dbReference type="ARBA" id="ARBA00022821"/>
    </source>
</evidence>
<comment type="caution">
    <text evidence="5">The sequence shown here is derived from an EMBL/GenBank/DDBJ whole genome shotgun (WGS) entry which is preliminary data.</text>
</comment>
<keyword evidence="1" id="KW-0677">Repeat</keyword>
<dbReference type="GO" id="GO:0006952">
    <property type="term" value="P:defense response"/>
    <property type="evidence" value="ECO:0007669"/>
    <property type="project" value="UniProtKB-KW"/>
</dbReference>
<feature type="domain" description="Disease resistance N-terminal" evidence="4">
    <location>
        <begin position="8"/>
        <end position="94"/>
    </location>
</feature>
<organism evidence="5 6">
    <name type="scientific">Cinchona calisaya</name>
    <dbReference type="NCBI Taxonomy" id="153742"/>
    <lineage>
        <taxon>Eukaryota</taxon>
        <taxon>Viridiplantae</taxon>
        <taxon>Streptophyta</taxon>
        <taxon>Embryophyta</taxon>
        <taxon>Tracheophyta</taxon>
        <taxon>Spermatophyta</taxon>
        <taxon>Magnoliopsida</taxon>
        <taxon>eudicotyledons</taxon>
        <taxon>Gunneridae</taxon>
        <taxon>Pentapetalae</taxon>
        <taxon>asterids</taxon>
        <taxon>lamiids</taxon>
        <taxon>Gentianales</taxon>
        <taxon>Rubiaceae</taxon>
        <taxon>Cinchonoideae</taxon>
        <taxon>Cinchoneae</taxon>
        <taxon>Cinchona</taxon>
    </lineage>
</organism>
<dbReference type="AlphaFoldDB" id="A0ABD2YX30"/>
<reference evidence="5 6" key="1">
    <citation type="submission" date="2024-11" db="EMBL/GenBank/DDBJ databases">
        <title>A near-complete genome assembly of Cinchona calisaya.</title>
        <authorList>
            <person name="Lian D.C."/>
            <person name="Zhao X.W."/>
            <person name="Wei L."/>
        </authorList>
    </citation>
    <scope>NUCLEOTIDE SEQUENCE [LARGE SCALE GENOMIC DNA]</scope>
    <source>
        <tissue evidence="5">Nenye</tissue>
    </source>
</reference>
<keyword evidence="3" id="KW-0611">Plant defense</keyword>